<dbReference type="AlphaFoldDB" id="A0A0W0GL09"/>
<reference evidence="1 2" key="1">
    <citation type="submission" date="2015-06" db="EMBL/GenBank/DDBJ databases">
        <title>Genome sequence of the organohalide-respiring Dehalogenimonas alkenigignens type strain (IP3-3T).</title>
        <authorList>
            <person name="Key T.A."/>
            <person name="Richmond D.P."/>
            <person name="Bowman K.S."/>
            <person name="Cho Y.-J."/>
            <person name="Chun J."/>
            <person name="da Costa M.S."/>
            <person name="Rainey F.A."/>
            <person name="Moe W.M."/>
        </authorList>
    </citation>
    <scope>NUCLEOTIDE SEQUENCE [LARGE SCALE GENOMIC DNA]</scope>
    <source>
        <strain evidence="1 2">IP3-3</strain>
    </source>
</reference>
<dbReference type="OrthoDB" id="161640at2"/>
<evidence type="ECO:0000313" key="1">
    <source>
        <dbReference type="EMBL" id="KTB49248.1"/>
    </source>
</evidence>
<proteinExistence type="predicted"/>
<accession>A0A0W0GL09</accession>
<dbReference type="EMBL" id="LFDV01000001">
    <property type="protein sequence ID" value="KTB49248.1"/>
    <property type="molecule type" value="Genomic_DNA"/>
</dbReference>
<protein>
    <submittedName>
        <fullName evidence="1">Uncharacterized protein</fullName>
    </submittedName>
</protein>
<dbReference type="STRING" id="1217799.DEALK_01600"/>
<name>A0A0W0GL09_9CHLR</name>
<dbReference type="RefSeq" id="WP_058437785.1">
    <property type="nucleotide sequence ID" value="NZ_KQ758903.1"/>
</dbReference>
<sequence>MSKTLDEYRDMTEEYVEAKQVLQGISDITASVARCLTTEPYRMTFSGSGMDLPLDPDFAGKPLVCASEQWPTTQMMSEAVTRLYRAEQSLRAAYEKLSPGEKHLVEPPPASK</sequence>
<gene>
    <name evidence="1" type="ORF">DEALK_01600</name>
</gene>
<organism evidence="1 2">
    <name type="scientific">Dehalogenimonas alkenigignens</name>
    <dbReference type="NCBI Taxonomy" id="1217799"/>
    <lineage>
        <taxon>Bacteria</taxon>
        <taxon>Bacillati</taxon>
        <taxon>Chloroflexota</taxon>
        <taxon>Dehalococcoidia</taxon>
        <taxon>Dehalococcoidales</taxon>
        <taxon>Dehalococcoidaceae</taxon>
        <taxon>Dehalogenimonas</taxon>
    </lineage>
</organism>
<dbReference type="Proteomes" id="UP000053947">
    <property type="component" value="Unassembled WGS sequence"/>
</dbReference>
<comment type="caution">
    <text evidence="1">The sequence shown here is derived from an EMBL/GenBank/DDBJ whole genome shotgun (WGS) entry which is preliminary data.</text>
</comment>
<keyword evidence="2" id="KW-1185">Reference proteome</keyword>
<evidence type="ECO:0000313" key="2">
    <source>
        <dbReference type="Proteomes" id="UP000053947"/>
    </source>
</evidence>